<feature type="transmembrane region" description="Helical" evidence="2">
    <location>
        <begin position="240"/>
        <end position="270"/>
    </location>
</feature>
<feature type="transmembrane region" description="Helical" evidence="2">
    <location>
        <begin position="40"/>
        <end position="59"/>
    </location>
</feature>
<protein>
    <recommendedName>
        <fullName evidence="3">P-type ATPase A domain-containing protein</fullName>
    </recommendedName>
</protein>
<dbReference type="GO" id="GO:0005388">
    <property type="term" value="F:P-type calcium transporter activity"/>
    <property type="evidence" value="ECO:0007669"/>
    <property type="project" value="TreeGrafter"/>
</dbReference>
<feature type="transmembrane region" description="Helical" evidence="2">
    <location>
        <begin position="194"/>
        <end position="214"/>
    </location>
</feature>
<dbReference type="SUPFAM" id="SSF81653">
    <property type="entry name" value="Calcium ATPase, transduction domain A"/>
    <property type="match status" value="1"/>
</dbReference>
<dbReference type="InterPro" id="IPR023298">
    <property type="entry name" value="ATPase_P-typ_TM_dom_sf"/>
</dbReference>
<feature type="transmembrane region" description="Helical" evidence="2">
    <location>
        <begin position="12"/>
        <end position="28"/>
    </location>
</feature>
<dbReference type="Gene3D" id="1.20.1110.10">
    <property type="entry name" value="Calcium-transporting ATPase, transmembrane domain"/>
    <property type="match status" value="1"/>
</dbReference>
<proteinExistence type="predicted"/>
<dbReference type="FunFam" id="2.70.150.10:FF:000006">
    <property type="entry name" value="Calcium-transporting ATPase"/>
    <property type="match status" value="1"/>
</dbReference>
<sequence>MYFVVEAFKDTIIIIHLACAALSLAFGIREHGIQEGWYEGGSIFVAVFPVVVVSATSNFRQERQFDKLSKISSNIKIDVVRDGKRQKISIFDVAVGDVVFLTIGDQIPANGLFIDGHSFQVDESSLIGESDHEIDSKHNPFLMSGSKVADGYSRMLVISVGMKTAWGKMMSSITKDSNEQTSLQERLNKLTTSIGKVGLSVAFLVLVVMLIRYFTGNTKDENGNREYNGRRIYLNDIFNFVLRIILTAVTIVVVAIPDGLPLAVTLALAYSMKRMMADQAMVRNLSGCEIMGSATVICTDKTRTLTMNQIKVMKF</sequence>
<dbReference type="Pfam" id="PF00122">
    <property type="entry name" value="E1-E2_ATPase"/>
    <property type="match status" value="1"/>
</dbReference>
<dbReference type="EMBL" id="OU503053">
    <property type="protein sequence ID" value="CAI9781214.1"/>
    <property type="molecule type" value="Genomic_DNA"/>
</dbReference>
<dbReference type="PANTHER" id="PTHR24093:SF434">
    <property type="entry name" value="CALCIUM-TRANSPORTING ATPASE 13, PLASMA MEMBRANE-TYPE-RELATED"/>
    <property type="match status" value="1"/>
</dbReference>
<dbReference type="InterPro" id="IPR008250">
    <property type="entry name" value="ATPase_P-typ_transduc_dom_A_sf"/>
</dbReference>
<evidence type="ECO:0000313" key="4">
    <source>
        <dbReference type="EMBL" id="CAI9781214.1"/>
    </source>
</evidence>
<dbReference type="PANTHER" id="PTHR24093">
    <property type="entry name" value="CATION TRANSPORTING ATPASE"/>
    <property type="match status" value="1"/>
</dbReference>
<keyword evidence="2" id="KW-0472">Membrane</keyword>
<dbReference type="PRINTS" id="PR00121">
    <property type="entry name" value="NAKATPASE"/>
</dbReference>
<evidence type="ECO:0000256" key="2">
    <source>
        <dbReference type="SAM" id="Phobius"/>
    </source>
</evidence>
<keyword evidence="2" id="KW-0812">Transmembrane</keyword>
<evidence type="ECO:0000256" key="1">
    <source>
        <dbReference type="ARBA" id="ARBA00022842"/>
    </source>
</evidence>
<dbReference type="AlphaFoldDB" id="A0AAD2A3Y6"/>
<keyword evidence="2" id="KW-1133">Transmembrane helix</keyword>
<dbReference type="Proteomes" id="UP000834106">
    <property type="component" value="Chromosome 18"/>
</dbReference>
<organism evidence="4 5">
    <name type="scientific">Fraxinus pennsylvanica</name>
    <dbReference type="NCBI Taxonomy" id="56036"/>
    <lineage>
        <taxon>Eukaryota</taxon>
        <taxon>Viridiplantae</taxon>
        <taxon>Streptophyta</taxon>
        <taxon>Embryophyta</taxon>
        <taxon>Tracheophyta</taxon>
        <taxon>Spermatophyta</taxon>
        <taxon>Magnoliopsida</taxon>
        <taxon>eudicotyledons</taxon>
        <taxon>Gunneridae</taxon>
        <taxon>Pentapetalae</taxon>
        <taxon>asterids</taxon>
        <taxon>lamiids</taxon>
        <taxon>Lamiales</taxon>
        <taxon>Oleaceae</taxon>
        <taxon>Oleeae</taxon>
        <taxon>Fraxinus</taxon>
    </lineage>
</organism>
<keyword evidence="5" id="KW-1185">Reference proteome</keyword>
<reference evidence="4" key="1">
    <citation type="submission" date="2023-05" db="EMBL/GenBank/DDBJ databases">
        <authorList>
            <person name="Huff M."/>
        </authorList>
    </citation>
    <scope>NUCLEOTIDE SEQUENCE</scope>
</reference>
<evidence type="ECO:0000313" key="5">
    <source>
        <dbReference type="Proteomes" id="UP000834106"/>
    </source>
</evidence>
<accession>A0AAD2A3Y6</accession>
<dbReference type="SUPFAM" id="SSF81665">
    <property type="entry name" value="Calcium ATPase, transmembrane domain M"/>
    <property type="match status" value="1"/>
</dbReference>
<name>A0AAD2A3Y6_9LAMI</name>
<dbReference type="GO" id="GO:0005886">
    <property type="term" value="C:plasma membrane"/>
    <property type="evidence" value="ECO:0007669"/>
    <property type="project" value="TreeGrafter"/>
</dbReference>
<keyword evidence="1" id="KW-0460">Magnesium</keyword>
<dbReference type="InterPro" id="IPR059000">
    <property type="entry name" value="ATPase_P-type_domA"/>
</dbReference>
<feature type="domain" description="P-type ATPase A" evidence="3">
    <location>
        <begin position="76"/>
        <end position="173"/>
    </location>
</feature>
<evidence type="ECO:0000259" key="3">
    <source>
        <dbReference type="Pfam" id="PF00122"/>
    </source>
</evidence>
<gene>
    <name evidence="4" type="ORF">FPE_LOCUS28644</name>
</gene>